<dbReference type="Gene3D" id="3.30.420.10">
    <property type="entry name" value="Ribonuclease H-like superfamily/Ribonuclease H"/>
    <property type="match status" value="1"/>
</dbReference>
<dbReference type="GO" id="GO:0003676">
    <property type="term" value="F:nucleic acid binding"/>
    <property type="evidence" value="ECO:0007669"/>
    <property type="project" value="InterPro"/>
</dbReference>
<feature type="non-terminal residue" evidence="1">
    <location>
        <position position="1"/>
    </location>
</feature>
<evidence type="ECO:0000313" key="4">
    <source>
        <dbReference type="Proteomes" id="UP000574390"/>
    </source>
</evidence>
<keyword evidence="3" id="KW-1185">Reference proteome</keyword>
<gene>
    <name evidence="1" type="ORF">FOZ62_017577</name>
    <name evidence="2" type="ORF">FOZ63_019202</name>
</gene>
<evidence type="ECO:0000313" key="1">
    <source>
        <dbReference type="EMBL" id="KAF4678721.1"/>
    </source>
</evidence>
<dbReference type="AlphaFoldDB" id="A0A7J6N753"/>
<name>A0A7J6N753_PEROL</name>
<reference evidence="3 4" key="1">
    <citation type="submission" date="2020-04" db="EMBL/GenBank/DDBJ databases">
        <title>Perkinsus olseni comparative genomics.</title>
        <authorList>
            <person name="Bogema D.R."/>
        </authorList>
    </citation>
    <scope>NUCLEOTIDE SEQUENCE [LARGE SCALE GENOMIC DNA]</scope>
    <source>
        <strain evidence="1">ATCC PRA-205</strain>
        <strain evidence="2 3">ATCC PRA-207</strain>
    </source>
</reference>
<dbReference type="Proteomes" id="UP000574390">
    <property type="component" value="Unassembled WGS sequence"/>
</dbReference>
<protein>
    <submittedName>
        <fullName evidence="1">Uncharacterized protein</fullName>
    </submittedName>
</protein>
<dbReference type="EMBL" id="JABANO010019139">
    <property type="protein sequence ID" value="KAF4730684.1"/>
    <property type="molecule type" value="Genomic_DNA"/>
</dbReference>
<dbReference type="InterPro" id="IPR036397">
    <property type="entry name" value="RNaseH_sf"/>
</dbReference>
<proteinExistence type="predicted"/>
<accession>A0A7J6N753</accession>
<comment type="caution">
    <text evidence="1">The sequence shown here is derived from an EMBL/GenBank/DDBJ whole genome shotgun (WGS) entry which is preliminary data.</text>
</comment>
<dbReference type="Proteomes" id="UP000553632">
    <property type="component" value="Unassembled WGS sequence"/>
</dbReference>
<sequence>TFLKMLRTHVDSVHDWQRHLGSLVWYYNTSIHAATKASPFYLMYARSPPDLWFPDLDGVEGRFFDPDTYARYLSATRASILDNVDQCVTQAASTYKATFDAKAKLRLFRPGLRVRLETLGPARSNKLDPRWEGNWFVSNALPGLDNKTLEVVHPDSGRRKIISVDHLLIDPIQPDHLPEDVARMVYGDEAGILGEAMIPDVNTNDESSQVFPPSILDNPVYAEW</sequence>
<feature type="non-terminal residue" evidence="1">
    <location>
        <position position="224"/>
    </location>
</feature>
<dbReference type="EMBL" id="JABANM010038120">
    <property type="protein sequence ID" value="KAF4678721.1"/>
    <property type="molecule type" value="Genomic_DNA"/>
</dbReference>
<dbReference type="OMA" id="GEAMIPD"/>
<organism evidence="1 4">
    <name type="scientific">Perkinsus olseni</name>
    <name type="common">Perkinsus atlanticus</name>
    <dbReference type="NCBI Taxonomy" id="32597"/>
    <lineage>
        <taxon>Eukaryota</taxon>
        <taxon>Sar</taxon>
        <taxon>Alveolata</taxon>
        <taxon>Perkinsozoa</taxon>
        <taxon>Perkinsea</taxon>
        <taxon>Perkinsida</taxon>
        <taxon>Perkinsidae</taxon>
        <taxon>Perkinsus</taxon>
    </lineage>
</organism>
<evidence type="ECO:0000313" key="2">
    <source>
        <dbReference type="EMBL" id="KAF4730684.1"/>
    </source>
</evidence>
<evidence type="ECO:0000313" key="3">
    <source>
        <dbReference type="Proteomes" id="UP000553632"/>
    </source>
</evidence>